<evidence type="ECO:0000256" key="4">
    <source>
        <dbReference type="ARBA" id="ARBA00022656"/>
    </source>
</evidence>
<evidence type="ECO:0000256" key="7">
    <source>
        <dbReference type="ARBA" id="ARBA00023136"/>
    </source>
</evidence>
<dbReference type="PRINTS" id="PR00313">
    <property type="entry name" value="CABNDNGRPT"/>
</dbReference>
<keyword evidence="4" id="KW-0800">Toxin</keyword>
<comment type="caution">
    <text evidence="9">The sequence shown here is derived from an EMBL/GenBank/DDBJ whole genome shotgun (WGS) entry which is preliminary data.</text>
</comment>
<dbReference type="Gene3D" id="2.150.10.10">
    <property type="entry name" value="Serralysin-like metalloprotease, C-terminal"/>
    <property type="match status" value="4"/>
</dbReference>
<dbReference type="InterPro" id="IPR018511">
    <property type="entry name" value="Hemolysin-typ_Ca-bd_CS"/>
</dbReference>
<dbReference type="InterPro" id="IPR050557">
    <property type="entry name" value="RTX_toxin/Mannuronan_C5-epim"/>
</dbReference>
<sequence>MANIYGTNGPDVLNGTGGNDNIYGNAQGTDPALDTGNDTLNGLAGNDVLWGYGGDDTLNGGFGNDTLNGGIGNDTIRDDDSTTDLGNDQISGGDGNDFIFSIGGVDTIDGGAGVDTVFLSRASTVDLTFNMTGSTGTTVLQGDGTTVSNVEVVNLRTGSGNDTLSLTGSSVVGSLLDGGAGNDTLSNAETLMGGDGDDKLTGGVTLLGGAGDDVLRNGINMYGGDGNDKIYGAGAVQIYGGAGDDTISFDSAQVIYGGAGNDRIVGGDGFDNHVLDGEYNGRFDPGNDVIATGSGNDIIESRGGADTIDGGSGMDQVLLDRSTATAGLTFVMTSTAAATTLVGDGTTVRNVEQFHIIGGRGNDTFSTLDGDDTLEGGGGDDTLNGGGGFDHLDGGAGNDHLDVGLGGGRAQGGIGDDVLIAVGLGSEDAYQQTELDGGAGNDTYIIDSGDVKIYEDTNAGVDLVQSSASYILMSAVENLTLMGSAAIDGTGNALDNTIFGNNADNTLSGSYGNDVLRGHGGNDVLIGGDGTDTLSGGSGDDILYGGADPFGGAGDTMMGDSGNDVLNVTGSPVLVDGGTGTDTLNVRTSATFAAGSVLGIERINVAAGAHADFSAMDVDLTVQTFSSAATSATVDGGSGVDRLYGNVGVDILNGGAGRDGLSGFAGNDVLNGGLGADTLTGGAGADQFVFNAPLVAANADRIQDFEVGTDKLVLDHTVFTGLAAGSLADSQFVVGTHATSAHATVLYDASSGQLFYDPDGTGSEAAVRFAYLTGNPTIHASDFTII</sequence>
<feature type="compositionally biased region" description="Gly residues" evidence="8">
    <location>
        <begin position="375"/>
        <end position="391"/>
    </location>
</feature>
<keyword evidence="3" id="KW-0964">Secreted</keyword>
<dbReference type="SUPFAM" id="SSF51120">
    <property type="entry name" value="beta-Roll"/>
    <property type="match status" value="5"/>
</dbReference>
<dbReference type="PANTHER" id="PTHR38340">
    <property type="entry name" value="S-LAYER PROTEIN"/>
    <property type="match status" value="1"/>
</dbReference>
<evidence type="ECO:0000256" key="1">
    <source>
        <dbReference type="ARBA" id="ARBA00004370"/>
    </source>
</evidence>
<name>A0ABU0JBL7_9HYPH</name>
<feature type="region of interest" description="Disordered" evidence="8">
    <location>
        <begin position="372"/>
        <end position="391"/>
    </location>
</feature>
<accession>A0ABU0JBL7</accession>
<organism evidence="9 10">
    <name type="scientific">Labrys wisconsinensis</name>
    <dbReference type="NCBI Taxonomy" id="425677"/>
    <lineage>
        <taxon>Bacteria</taxon>
        <taxon>Pseudomonadati</taxon>
        <taxon>Pseudomonadota</taxon>
        <taxon>Alphaproteobacteria</taxon>
        <taxon>Hyphomicrobiales</taxon>
        <taxon>Xanthobacteraceae</taxon>
        <taxon>Labrys</taxon>
    </lineage>
</organism>
<evidence type="ECO:0000256" key="3">
    <source>
        <dbReference type="ARBA" id="ARBA00022525"/>
    </source>
</evidence>
<evidence type="ECO:0000313" key="9">
    <source>
        <dbReference type="EMBL" id="MDQ0471668.1"/>
    </source>
</evidence>
<dbReference type="InterPro" id="IPR001343">
    <property type="entry name" value="Hemolysn_Ca-bd"/>
</dbReference>
<keyword evidence="6" id="KW-0843">Virulence</keyword>
<gene>
    <name evidence="9" type="ORF">QO011_004693</name>
</gene>
<evidence type="ECO:0000256" key="5">
    <source>
        <dbReference type="ARBA" id="ARBA00022737"/>
    </source>
</evidence>
<keyword evidence="7" id="KW-0472">Membrane</keyword>
<dbReference type="PRINTS" id="PR01488">
    <property type="entry name" value="RTXTOXINA"/>
</dbReference>
<dbReference type="InterPro" id="IPR003995">
    <property type="entry name" value="RTX_toxin_determinant-A"/>
</dbReference>
<evidence type="ECO:0000256" key="8">
    <source>
        <dbReference type="SAM" id="MobiDB-lite"/>
    </source>
</evidence>
<reference evidence="9 10" key="1">
    <citation type="submission" date="2023-07" db="EMBL/GenBank/DDBJ databases">
        <title>Genomic Encyclopedia of Type Strains, Phase IV (KMG-IV): sequencing the most valuable type-strain genomes for metagenomic binning, comparative biology and taxonomic classification.</title>
        <authorList>
            <person name="Goeker M."/>
        </authorList>
    </citation>
    <scope>NUCLEOTIDE SEQUENCE [LARGE SCALE GENOMIC DNA]</scope>
    <source>
        <strain evidence="9 10">DSM 19619</strain>
    </source>
</reference>
<dbReference type="InterPro" id="IPR011049">
    <property type="entry name" value="Serralysin-like_metalloprot_C"/>
</dbReference>
<proteinExistence type="predicted"/>
<dbReference type="Pfam" id="PF00353">
    <property type="entry name" value="HemolysinCabind"/>
    <property type="match status" value="14"/>
</dbReference>
<protein>
    <submittedName>
        <fullName evidence="9">Ca2+-binding RTX toxin-like protein</fullName>
    </submittedName>
</protein>
<evidence type="ECO:0000256" key="2">
    <source>
        <dbReference type="ARBA" id="ARBA00004613"/>
    </source>
</evidence>
<comment type="subcellular location">
    <subcellularLocation>
        <location evidence="1">Membrane</location>
    </subcellularLocation>
    <subcellularLocation>
        <location evidence="2">Secreted</location>
    </subcellularLocation>
</comment>
<keyword evidence="10" id="KW-1185">Reference proteome</keyword>
<evidence type="ECO:0000256" key="6">
    <source>
        <dbReference type="ARBA" id="ARBA00023026"/>
    </source>
</evidence>
<keyword evidence="5" id="KW-0677">Repeat</keyword>
<dbReference type="Proteomes" id="UP001242480">
    <property type="component" value="Unassembled WGS sequence"/>
</dbReference>
<dbReference type="PANTHER" id="PTHR38340:SF1">
    <property type="entry name" value="S-LAYER PROTEIN"/>
    <property type="match status" value="1"/>
</dbReference>
<dbReference type="Gene3D" id="2.160.20.160">
    <property type="match status" value="1"/>
</dbReference>
<dbReference type="EMBL" id="JAUSVX010000009">
    <property type="protein sequence ID" value="MDQ0471668.1"/>
    <property type="molecule type" value="Genomic_DNA"/>
</dbReference>
<evidence type="ECO:0000313" key="10">
    <source>
        <dbReference type="Proteomes" id="UP001242480"/>
    </source>
</evidence>
<dbReference type="PROSITE" id="PS00330">
    <property type="entry name" value="HEMOLYSIN_CALCIUM"/>
    <property type="match status" value="9"/>
</dbReference>